<feature type="compositionally biased region" description="Basic and acidic residues" evidence="1">
    <location>
        <begin position="231"/>
        <end position="248"/>
    </location>
</feature>
<evidence type="ECO:0000313" key="5">
    <source>
        <dbReference type="Proteomes" id="UP000824890"/>
    </source>
</evidence>
<feature type="compositionally biased region" description="Polar residues" evidence="1">
    <location>
        <begin position="220"/>
        <end position="229"/>
    </location>
</feature>
<dbReference type="EMBL" id="JAGKQM010000016">
    <property type="protein sequence ID" value="KAH0873693.1"/>
    <property type="molecule type" value="Genomic_DNA"/>
</dbReference>
<dbReference type="Gene3D" id="1.10.8.270">
    <property type="entry name" value="putative rabgap domain of human tbc1 domain family member 14 like domains"/>
    <property type="match status" value="1"/>
</dbReference>
<comment type="caution">
    <text evidence="4">The sequence shown here is derived from an EMBL/GenBank/DDBJ whole genome shotgun (WGS) entry which is preliminary data.</text>
</comment>
<protein>
    <recommendedName>
        <fullName evidence="3">Rab-GAP TBC domain-containing protein</fullName>
    </recommendedName>
</protein>
<accession>A0ABQ7Z0J4</accession>
<dbReference type="InterPro" id="IPR035969">
    <property type="entry name" value="Rab-GAP_TBC_sf"/>
</dbReference>
<dbReference type="SUPFAM" id="SSF47923">
    <property type="entry name" value="Ypt/Rab-GAP domain of gyp1p"/>
    <property type="match status" value="2"/>
</dbReference>
<evidence type="ECO:0000256" key="1">
    <source>
        <dbReference type="SAM" id="MobiDB-lite"/>
    </source>
</evidence>
<feature type="domain" description="Rab-GAP TBC" evidence="3">
    <location>
        <begin position="136"/>
        <end position="515"/>
    </location>
</feature>
<dbReference type="Gene3D" id="1.10.472.80">
    <property type="entry name" value="Ypt/Rab-GAP domain of gyp1p, domain 3"/>
    <property type="match status" value="1"/>
</dbReference>
<evidence type="ECO:0000313" key="4">
    <source>
        <dbReference type="EMBL" id="KAH0873693.1"/>
    </source>
</evidence>
<keyword evidence="2" id="KW-0472">Membrane</keyword>
<proteinExistence type="predicted"/>
<evidence type="ECO:0000259" key="3">
    <source>
        <dbReference type="PROSITE" id="PS50086"/>
    </source>
</evidence>
<dbReference type="SMART" id="SM00164">
    <property type="entry name" value="TBC"/>
    <property type="match status" value="1"/>
</dbReference>
<feature type="transmembrane region" description="Helical" evidence="2">
    <location>
        <begin position="20"/>
        <end position="40"/>
    </location>
</feature>
<dbReference type="PROSITE" id="PS50086">
    <property type="entry name" value="TBC_RABGAP"/>
    <property type="match status" value="1"/>
</dbReference>
<dbReference type="Pfam" id="PF00566">
    <property type="entry name" value="RabGAP-TBC"/>
    <property type="match status" value="1"/>
</dbReference>
<dbReference type="PANTHER" id="PTHR22957:SF575">
    <property type="entry name" value="RAB-GAP TBC DOMAIN-CONTAINING PROTEIN"/>
    <property type="match status" value="1"/>
</dbReference>
<dbReference type="PANTHER" id="PTHR22957">
    <property type="entry name" value="TBC1 DOMAIN FAMILY MEMBER GTPASE-ACTIVATING PROTEIN"/>
    <property type="match status" value="1"/>
</dbReference>
<keyword evidence="2" id="KW-0812">Transmembrane</keyword>
<feature type="region of interest" description="Disordered" evidence="1">
    <location>
        <begin position="189"/>
        <end position="333"/>
    </location>
</feature>
<feature type="compositionally biased region" description="Polar residues" evidence="1">
    <location>
        <begin position="196"/>
        <end position="212"/>
    </location>
</feature>
<reference evidence="4 5" key="1">
    <citation type="submission" date="2021-05" db="EMBL/GenBank/DDBJ databases">
        <title>Genome Assembly of Synthetic Allotetraploid Brassica napus Reveals Homoeologous Exchanges between Subgenomes.</title>
        <authorList>
            <person name="Davis J.T."/>
        </authorList>
    </citation>
    <scope>NUCLEOTIDE SEQUENCE [LARGE SCALE GENOMIC DNA]</scope>
    <source>
        <strain evidence="5">cv. Da-Ae</strain>
        <tissue evidence="4">Seedling</tissue>
    </source>
</reference>
<name>A0ABQ7Z0J4_BRANA</name>
<organism evidence="4 5">
    <name type="scientific">Brassica napus</name>
    <name type="common">Rape</name>
    <dbReference type="NCBI Taxonomy" id="3708"/>
    <lineage>
        <taxon>Eukaryota</taxon>
        <taxon>Viridiplantae</taxon>
        <taxon>Streptophyta</taxon>
        <taxon>Embryophyta</taxon>
        <taxon>Tracheophyta</taxon>
        <taxon>Spermatophyta</taxon>
        <taxon>Magnoliopsida</taxon>
        <taxon>eudicotyledons</taxon>
        <taxon>Gunneridae</taxon>
        <taxon>Pentapetalae</taxon>
        <taxon>rosids</taxon>
        <taxon>malvids</taxon>
        <taxon>Brassicales</taxon>
        <taxon>Brassicaceae</taxon>
        <taxon>Brassiceae</taxon>
        <taxon>Brassica</taxon>
    </lineage>
</organism>
<gene>
    <name evidence="4" type="ORF">HID58_071055</name>
</gene>
<sequence length="597" mass="67265">MFGPLRLTTTDKVAAATRSVASTVTFVAVVFLTLFLGGRWVVFADGSSGGAARNGYAGEFWSTAVAPSNVGLAVAVTVVAVAVTVVYSRRGSIGSPWSLRRRKHALQPTQWNAFFTEEGRLGDGGVQFLKKVRSGGVDPSIRPEVWLFLLGVYDLNSTEEERDSIRQQKQYVHLKEYENLRRQCREIHRRNENGSDSKQTSQSSNTEDSQVLDSHDIEQVSISTRSIQVEESEKLNSESIRQDGDCEKSGVTSEDDANDSDSTNSEETETSPLLANEERERHDTAVNSEAPNSEETETLPRLAKEEEAERHGKVNQEKDTPSPSSKPKSQAEEEFTTIWQRIIRLDAVRANNEWVPYSPSQAAVSDTKARGIATQVGLTDYEDLEPCRILHAARLVAILEAYAVYDPEIGYCQGMSDLLSPILAVIEDDAFAFWCFVGFMSKARHNFRLDEVGIRRQLSMVSKIIKFKDIRLYRHLENLEAEDCFFVYRMVVVMFRRELTFEQTLCLWEVMWADQAAIRTGIAKATWGRIRLRAPPTEDLLLYAIAASVLQRRKTIIEKYSGMDEIMKECNSMAGRLDVWKLLDDAHDLVVNLHDKI</sequence>
<feature type="compositionally biased region" description="Basic and acidic residues" evidence="1">
    <location>
        <begin position="302"/>
        <end position="320"/>
    </location>
</feature>
<keyword evidence="5" id="KW-1185">Reference proteome</keyword>
<dbReference type="InterPro" id="IPR000195">
    <property type="entry name" value="Rab-GAP-TBC_dom"/>
</dbReference>
<feature type="compositionally biased region" description="Acidic residues" evidence="1">
    <location>
        <begin position="253"/>
        <end position="269"/>
    </location>
</feature>
<feature type="transmembrane region" description="Helical" evidence="2">
    <location>
        <begin position="60"/>
        <end position="87"/>
    </location>
</feature>
<keyword evidence="2" id="KW-1133">Transmembrane helix</keyword>
<dbReference type="Proteomes" id="UP000824890">
    <property type="component" value="Unassembled WGS sequence"/>
</dbReference>
<evidence type="ECO:0000256" key="2">
    <source>
        <dbReference type="SAM" id="Phobius"/>
    </source>
</evidence>